<dbReference type="InterPro" id="IPR012945">
    <property type="entry name" value="Tubulin-bd_cofactor_C_dom"/>
</dbReference>
<dbReference type="PROSITE" id="PS51329">
    <property type="entry name" value="C_CAP_COFACTOR_C"/>
    <property type="match status" value="1"/>
</dbReference>
<accession>A0A8S1EFU8</accession>
<feature type="coiled-coil region" evidence="2">
    <location>
        <begin position="33"/>
        <end position="60"/>
    </location>
</feature>
<dbReference type="InterPro" id="IPR017901">
    <property type="entry name" value="C-CAP_CF_C-like"/>
</dbReference>
<dbReference type="InterPro" id="IPR027684">
    <property type="entry name" value="TBCC"/>
</dbReference>
<dbReference type="InterPro" id="IPR016098">
    <property type="entry name" value="CAP/MinC_C"/>
</dbReference>
<reference evidence="4 5" key="1">
    <citation type="submission" date="2020-04" db="EMBL/GenBank/DDBJ databases">
        <authorList>
            <person name="Laetsch R D."/>
            <person name="Stevens L."/>
            <person name="Kumar S."/>
            <person name="Blaxter L. M."/>
        </authorList>
    </citation>
    <scope>NUCLEOTIDE SEQUENCE [LARGE SCALE GENOMIC DNA]</scope>
</reference>
<organism evidence="4 5">
    <name type="scientific">Caenorhabditis bovis</name>
    <dbReference type="NCBI Taxonomy" id="2654633"/>
    <lineage>
        <taxon>Eukaryota</taxon>
        <taxon>Metazoa</taxon>
        <taxon>Ecdysozoa</taxon>
        <taxon>Nematoda</taxon>
        <taxon>Chromadorea</taxon>
        <taxon>Rhabditida</taxon>
        <taxon>Rhabditina</taxon>
        <taxon>Rhabditomorpha</taxon>
        <taxon>Rhabditoidea</taxon>
        <taxon>Rhabditidae</taxon>
        <taxon>Peloderinae</taxon>
        <taxon>Caenorhabditis</taxon>
    </lineage>
</organism>
<evidence type="ECO:0000313" key="5">
    <source>
        <dbReference type="Proteomes" id="UP000494206"/>
    </source>
</evidence>
<gene>
    <name evidence="4" type="ORF">CBOVIS_LOCUS5172</name>
</gene>
<comment type="similarity">
    <text evidence="1">Belongs to the TBCC family.</text>
</comment>
<evidence type="ECO:0000256" key="1">
    <source>
        <dbReference type="ARBA" id="ARBA00008848"/>
    </source>
</evidence>
<sequence length="264" mass="30721">MDVSLQETNEKLIEAKREKLLAKLTAQHKDLKKNEAGKVVKDENNEIEELMDEIRKELYNKNVDSTKVDRLQKYLTFSIGNHRTKAIQNLLEEVRKFKLSQKPPAKFSGFSFSKYKNEVIHGKNLEDLSLRNIENCNLEFDFVPSVVHIRNIKNSSLKFTKCDRSILLHDCENVHLHVAAQQIRCHTSKNLHLHVATRGAVILEESTGIVMHPFRMKHKDGSEIVEEDNGEWKTPRDFDWLAQTQSPNWRLASEDENTWETLSF</sequence>
<evidence type="ECO:0000313" key="4">
    <source>
        <dbReference type="EMBL" id="CAB3402574.1"/>
    </source>
</evidence>
<dbReference type="Gene3D" id="2.160.20.70">
    <property type="match status" value="1"/>
</dbReference>
<dbReference type="EMBL" id="CADEPM010000003">
    <property type="protein sequence ID" value="CAB3402574.1"/>
    <property type="molecule type" value="Genomic_DNA"/>
</dbReference>
<evidence type="ECO:0000259" key="3">
    <source>
        <dbReference type="PROSITE" id="PS51329"/>
    </source>
</evidence>
<proteinExistence type="inferred from homology"/>
<name>A0A8S1EFU8_9PELO</name>
<keyword evidence="2" id="KW-0175">Coiled coil</keyword>
<comment type="caution">
    <text evidence="4">The sequence shown here is derived from an EMBL/GenBank/DDBJ whole genome shotgun (WGS) entry which is preliminary data.</text>
</comment>
<dbReference type="Pfam" id="PF07986">
    <property type="entry name" value="TBCC"/>
    <property type="match status" value="1"/>
</dbReference>
<dbReference type="PANTHER" id="PTHR15139">
    <property type="entry name" value="TUBULIN FOLDING COFACTOR C"/>
    <property type="match status" value="1"/>
</dbReference>
<dbReference type="GO" id="GO:0007021">
    <property type="term" value="P:tubulin complex assembly"/>
    <property type="evidence" value="ECO:0007669"/>
    <property type="project" value="TreeGrafter"/>
</dbReference>
<dbReference type="GO" id="GO:0007023">
    <property type="term" value="P:post-chaperonin tubulin folding pathway"/>
    <property type="evidence" value="ECO:0007669"/>
    <property type="project" value="InterPro"/>
</dbReference>
<dbReference type="AlphaFoldDB" id="A0A8S1EFU8"/>
<keyword evidence="5" id="KW-1185">Reference proteome</keyword>
<dbReference type="OrthoDB" id="194775at2759"/>
<protein>
    <recommendedName>
        <fullName evidence="3">C-CAP/cofactor C-like domain-containing protein</fullName>
    </recommendedName>
</protein>
<dbReference type="PANTHER" id="PTHR15139:SF0">
    <property type="entry name" value="TUBULIN-SPECIFIC CHAPERONE C"/>
    <property type="match status" value="1"/>
</dbReference>
<feature type="domain" description="C-CAP/cofactor C-like" evidence="3">
    <location>
        <begin position="104"/>
        <end position="240"/>
    </location>
</feature>
<evidence type="ECO:0000256" key="2">
    <source>
        <dbReference type="SAM" id="Coils"/>
    </source>
</evidence>
<dbReference type="GO" id="GO:0005737">
    <property type="term" value="C:cytoplasm"/>
    <property type="evidence" value="ECO:0007669"/>
    <property type="project" value="TreeGrafter"/>
</dbReference>
<dbReference type="Proteomes" id="UP000494206">
    <property type="component" value="Unassembled WGS sequence"/>
</dbReference>